<dbReference type="PROSITE" id="PS52033">
    <property type="entry name" value="CYSTATIN_LXN"/>
    <property type="match status" value="1"/>
</dbReference>
<evidence type="ECO:0000313" key="5">
    <source>
        <dbReference type="EMBL" id="KAJ7428955.1"/>
    </source>
</evidence>
<protein>
    <recommendedName>
        <fullName evidence="4">Cystatin LXN-type domain-containing protein</fullName>
    </recommendedName>
</protein>
<organism evidence="5 6">
    <name type="scientific">Willisornis vidua</name>
    <name type="common">Xingu scale-backed antbird</name>
    <dbReference type="NCBI Taxonomy" id="1566151"/>
    <lineage>
        <taxon>Eukaryota</taxon>
        <taxon>Metazoa</taxon>
        <taxon>Chordata</taxon>
        <taxon>Craniata</taxon>
        <taxon>Vertebrata</taxon>
        <taxon>Euteleostomi</taxon>
        <taxon>Archelosauria</taxon>
        <taxon>Archosauria</taxon>
        <taxon>Dinosauria</taxon>
        <taxon>Saurischia</taxon>
        <taxon>Theropoda</taxon>
        <taxon>Coelurosauria</taxon>
        <taxon>Aves</taxon>
        <taxon>Neognathae</taxon>
        <taxon>Neoaves</taxon>
        <taxon>Telluraves</taxon>
        <taxon>Australaves</taxon>
        <taxon>Passeriformes</taxon>
        <taxon>Thamnophilidae</taxon>
        <taxon>Willisornis</taxon>
    </lineage>
</organism>
<accession>A0ABQ9DWA0</accession>
<reference evidence="5" key="1">
    <citation type="submission" date="2019-10" db="EMBL/GenBank/DDBJ databases">
        <authorList>
            <person name="Soares A.E.R."/>
            <person name="Aleixo A."/>
            <person name="Schneider P."/>
            <person name="Miyaki C.Y."/>
            <person name="Schneider M.P."/>
            <person name="Mello C."/>
            <person name="Vasconcelos A.T.R."/>
        </authorList>
    </citation>
    <scope>NUCLEOTIDE SEQUENCE</scope>
    <source>
        <tissue evidence="5">Muscle</tissue>
    </source>
</reference>
<feature type="signal peptide" evidence="3">
    <location>
        <begin position="1"/>
        <end position="25"/>
    </location>
</feature>
<dbReference type="Gene3D" id="3.10.450.10">
    <property type="match status" value="1"/>
</dbReference>
<dbReference type="InterPro" id="IPR046350">
    <property type="entry name" value="Cystatin_sf"/>
</dbReference>
<feature type="region of interest" description="Disordered" evidence="2">
    <location>
        <begin position="25"/>
        <end position="48"/>
    </location>
</feature>
<dbReference type="Pfam" id="PF06907">
    <property type="entry name" value="LXN"/>
    <property type="match status" value="1"/>
</dbReference>
<dbReference type="EMBL" id="WHWB01002888">
    <property type="protein sequence ID" value="KAJ7428955.1"/>
    <property type="molecule type" value="Genomic_DNA"/>
</dbReference>
<evidence type="ECO:0000313" key="6">
    <source>
        <dbReference type="Proteomes" id="UP001145742"/>
    </source>
</evidence>
<keyword evidence="3" id="KW-0732">Signal</keyword>
<name>A0ABQ9DWA0_9PASS</name>
<proteinExistence type="inferred from homology"/>
<dbReference type="Proteomes" id="UP001145742">
    <property type="component" value="Unassembled WGS sequence"/>
</dbReference>
<comment type="caution">
    <text evidence="5">The sequence shown here is derived from an EMBL/GenBank/DDBJ whole genome shotgun (WGS) entry which is preliminary data.</text>
</comment>
<dbReference type="SUPFAM" id="SSF54403">
    <property type="entry name" value="Cystatin/monellin"/>
    <property type="match status" value="1"/>
</dbReference>
<sequence>MPGLRSAPPPSLLLLLLLLVPTASPAGPGTSREELQPGTNRELQEFNPRSRPQLQEFYPGIRREVHPGTSRELPPGSRRAAAAARAALQYRNFQAGSPSELRALGQVRKATVKT</sequence>
<gene>
    <name evidence="5" type="ORF">WISP_00381</name>
</gene>
<evidence type="ECO:0000256" key="2">
    <source>
        <dbReference type="SAM" id="MobiDB-lite"/>
    </source>
</evidence>
<evidence type="ECO:0000259" key="4">
    <source>
        <dbReference type="PROSITE" id="PS52033"/>
    </source>
</evidence>
<evidence type="ECO:0000256" key="3">
    <source>
        <dbReference type="SAM" id="SignalP"/>
    </source>
</evidence>
<keyword evidence="1" id="KW-0646">Protease inhibitor</keyword>
<keyword evidence="6" id="KW-1185">Reference proteome</keyword>
<feature type="domain" description="Cystatin LXN-type" evidence="4">
    <location>
        <begin position="69"/>
        <end position="114"/>
    </location>
</feature>
<comment type="similarity">
    <text evidence="1">Belongs to the protease inhibitor I47 (latexin) family.</text>
</comment>
<evidence type="ECO:0000256" key="1">
    <source>
        <dbReference type="PROSITE-ProRule" id="PRU01377"/>
    </source>
</evidence>
<feature type="chain" id="PRO_5045440283" description="Cystatin LXN-type domain-containing protein" evidence="3">
    <location>
        <begin position="26"/>
        <end position="114"/>
    </location>
</feature>
<dbReference type="InterPro" id="IPR049897">
    <property type="entry name" value="CYSTATIN_LXN"/>
</dbReference>